<reference evidence="1" key="1">
    <citation type="submission" date="2019-08" db="EMBL/GenBank/DDBJ databases">
        <authorList>
            <person name="Kucharzyk K."/>
            <person name="Murdoch R.W."/>
            <person name="Higgins S."/>
            <person name="Loffler F."/>
        </authorList>
    </citation>
    <scope>NUCLEOTIDE SEQUENCE</scope>
</reference>
<comment type="caution">
    <text evidence="1">The sequence shown here is derived from an EMBL/GenBank/DDBJ whole genome shotgun (WGS) entry which is preliminary data.</text>
</comment>
<dbReference type="EMBL" id="VSSQ01069751">
    <property type="protein sequence ID" value="MPN21710.1"/>
    <property type="molecule type" value="Genomic_DNA"/>
</dbReference>
<protein>
    <submittedName>
        <fullName evidence="1">Uncharacterized protein</fullName>
    </submittedName>
</protein>
<organism evidence="1">
    <name type="scientific">bioreactor metagenome</name>
    <dbReference type="NCBI Taxonomy" id="1076179"/>
    <lineage>
        <taxon>unclassified sequences</taxon>
        <taxon>metagenomes</taxon>
        <taxon>ecological metagenomes</taxon>
    </lineage>
</organism>
<dbReference type="AlphaFoldDB" id="A0A645G6W8"/>
<gene>
    <name evidence="1" type="ORF">SDC9_169090</name>
</gene>
<name>A0A645G6W8_9ZZZZ</name>
<proteinExistence type="predicted"/>
<sequence length="122" mass="14207">MVSYNAKPPNKERVRGYNRVTAIPIKNTVMAARYFPTTTPDTDTGEVKRSCSVLIFFSSANSRMVSIGDINMTRIRMLEKKTLMSLLWFPRLIMEKQYPQIKRKKPKNIYPTMELKYCVSSF</sequence>
<accession>A0A645G6W8</accession>
<evidence type="ECO:0000313" key="1">
    <source>
        <dbReference type="EMBL" id="MPN21710.1"/>
    </source>
</evidence>